<dbReference type="InterPro" id="IPR044060">
    <property type="entry name" value="Bacterial_rp_domain"/>
</dbReference>
<evidence type="ECO:0000256" key="5">
    <source>
        <dbReference type="ARBA" id="ARBA00022968"/>
    </source>
</evidence>
<evidence type="ECO:0008006" key="14">
    <source>
        <dbReference type="Google" id="ProtNLM"/>
    </source>
</evidence>
<feature type="signal peptide" evidence="9">
    <location>
        <begin position="1"/>
        <end position="19"/>
    </location>
</feature>
<dbReference type="InterPro" id="IPR013783">
    <property type="entry name" value="Ig-like_fold"/>
</dbReference>
<keyword evidence="7" id="KW-0333">Golgi apparatus</keyword>
<dbReference type="Proteomes" id="UP000239522">
    <property type="component" value="Unassembled WGS sequence"/>
</dbReference>
<keyword evidence="3 9" id="KW-0732">Signal</keyword>
<dbReference type="PANTHER" id="PTHR13572">
    <property type="entry name" value="ENDO-ALPHA-1,2-MANNOSIDASE"/>
    <property type="match status" value="1"/>
</dbReference>
<comment type="caution">
    <text evidence="12">The sequence shown here is derived from an EMBL/GenBank/DDBJ whole genome shotgun (WGS) entry which is preliminary data.</text>
</comment>
<name>A0A2S7KYF0_9FLAO</name>
<evidence type="ECO:0000256" key="9">
    <source>
        <dbReference type="SAM" id="SignalP"/>
    </source>
</evidence>
<evidence type="ECO:0000256" key="1">
    <source>
        <dbReference type="ARBA" id="ARBA00004323"/>
    </source>
</evidence>
<dbReference type="RefSeq" id="WP_104809896.1">
    <property type="nucleotide sequence ID" value="NZ_MQUA01000013.1"/>
</dbReference>
<dbReference type="Gene3D" id="2.60.40.10">
    <property type="entry name" value="Immunoglobulins"/>
    <property type="match status" value="1"/>
</dbReference>
<feature type="chain" id="PRO_5015726898" description="Secretion system C-terminal sorting domain-containing protein" evidence="9">
    <location>
        <begin position="20"/>
        <end position="1004"/>
    </location>
</feature>
<dbReference type="AlphaFoldDB" id="A0A2S7KYF0"/>
<evidence type="ECO:0000256" key="7">
    <source>
        <dbReference type="ARBA" id="ARBA00023034"/>
    </source>
</evidence>
<sequence length="1004" mass="112553">MRRVLMILIVFCVILKGKAQVIDATTLNNKIMAGYQGWFNAPDDGNEHGWIHWSRGQKPSADNITFDMWPDLRELDADELFSTNFNYEDGSNAGLYSASTTKTVDRHVKWMKDYGIDGVFVQRFISSAKARREQRDQVLHNVRLGAEAHGRVFANMYDMSGGDPVTFVQDVINDWIHLVDDIKVLESPNYLHHEGRPLLSLWGVNVGGSYGTLTAAHWAELVQWFTVDAPEKYKVTLKAGVGNGWRQDSNDWQAVYDAFEVISPWAPGRYRDNNSADIYRDTYFQADLDDTASRGMEYMPVVFPGFSWKNLKGEDNALNSIPRNGGEFLWRQMYNAIDAGCKMVYVAMFDEVDEGTAIFKITENFSQTPTTGEFVTLDYDGIDLPSDWYLKLTGEASKMLRGDISLTDQIPISPYPNSSRFVTLDLPTIIASGATTLVSITIKNTGTTSWTKAEGYKLGSVDPENNIIWGTNRVELENGETITPGSSKIFTFNITVPVLANTYRFQWKMIQEGAGWFGEKSKHRLVTVGNSSKFLDDCDVITAWNSSGNLSLNNTEKKQGTNCLQYTGVNTSEFQKVFSKPYNSGIPEEDAVLQFWYYTSDALKMGSSNQVEIGSSGTNDQNEYNWSLKNLNTGWNLITLRVSDAGKIGEPNLNAINWFRLYNSKSGSVLTRIDEIQILDYNASVPKYELVVNNGTGDGFYIDHTTVEILADQPADGYAFKEWVVNAGDPIITKKYSSNSQVITTSSDVTITATYKELGLYLDDCDNLSDWNSSSSINLNSTDNKEGVSCIEFIGSVTDEFKKVFTNPYDAKGTESGTVLQFWYYVSDPSQLQSNNQLEIGSSGGPDNNEYNWNLGNNLNAGWNFIKLYTKNAGKMGNPDLSAINWFRLYRKKNGLVTTRIDAIQLIGESVLSVNDFDSQISFNLYPNPADAEVYIDFTLSKSSNVSITLMNMLGQTVSQPINKQHKHPGNQYLEIPLQMLNSGIYFVNIKIDDVLFTKKLLVK</sequence>
<feature type="domain" description="Bacterial repeat" evidence="11">
    <location>
        <begin position="696"/>
        <end position="757"/>
    </location>
</feature>
<evidence type="ECO:0000256" key="3">
    <source>
        <dbReference type="ARBA" id="ARBA00022729"/>
    </source>
</evidence>
<organism evidence="12 13">
    <name type="scientific">Polaribacter filamentus</name>
    <dbReference type="NCBI Taxonomy" id="53483"/>
    <lineage>
        <taxon>Bacteria</taxon>
        <taxon>Pseudomonadati</taxon>
        <taxon>Bacteroidota</taxon>
        <taxon>Flavobacteriia</taxon>
        <taxon>Flavobacteriales</taxon>
        <taxon>Flavobacteriaceae</taxon>
    </lineage>
</organism>
<evidence type="ECO:0000256" key="6">
    <source>
        <dbReference type="ARBA" id="ARBA00022989"/>
    </source>
</evidence>
<keyword evidence="2" id="KW-0812">Transmembrane</keyword>
<keyword evidence="13" id="KW-1185">Reference proteome</keyword>
<accession>A0A2S7KYF0</accession>
<comment type="subcellular location">
    <subcellularLocation>
        <location evidence="1">Golgi apparatus membrane</location>
        <topology evidence="1">Single-pass type II membrane protein</topology>
    </subcellularLocation>
</comment>
<protein>
    <recommendedName>
        <fullName evidence="14">Secretion system C-terminal sorting domain-containing protein</fullName>
    </recommendedName>
</protein>
<keyword evidence="8" id="KW-0472">Membrane</keyword>
<proteinExistence type="predicted"/>
<keyword evidence="5" id="KW-0735">Signal-anchor</keyword>
<dbReference type="GO" id="GO:0004559">
    <property type="term" value="F:alpha-mannosidase activity"/>
    <property type="evidence" value="ECO:0007669"/>
    <property type="project" value="TreeGrafter"/>
</dbReference>
<evidence type="ECO:0000259" key="11">
    <source>
        <dbReference type="Pfam" id="PF18998"/>
    </source>
</evidence>
<keyword evidence="6" id="KW-1133">Transmembrane helix</keyword>
<evidence type="ECO:0000256" key="4">
    <source>
        <dbReference type="ARBA" id="ARBA00022801"/>
    </source>
</evidence>
<evidence type="ECO:0000259" key="10">
    <source>
        <dbReference type="Pfam" id="PF18962"/>
    </source>
</evidence>
<dbReference type="InterPro" id="IPR026444">
    <property type="entry name" value="Secre_tail"/>
</dbReference>
<evidence type="ECO:0000313" key="13">
    <source>
        <dbReference type="Proteomes" id="UP000239522"/>
    </source>
</evidence>
<dbReference type="NCBIfam" id="TIGR04183">
    <property type="entry name" value="Por_Secre_tail"/>
    <property type="match status" value="1"/>
</dbReference>
<dbReference type="PANTHER" id="PTHR13572:SF4">
    <property type="entry name" value="RE57134P"/>
    <property type="match status" value="1"/>
</dbReference>
<dbReference type="Gene3D" id="3.20.20.80">
    <property type="entry name" value="Glycosidases"/>
    <property type="match status" value="1"/>
</dbReference>
<dbReference type="OrthoDB" id="1204817at2"/>
<gene>
    <name evidence="12" type="ORF">BST83_11350</name>
</gene>
<reference evidence="12 13" key="1">
    <citation type="submission" date="2016-11" db="EMBL/GenBank/DDBJ databases">
        <title>Trade-off between light-utilization and light-protection in marine flavobacteria.</title>
        <authorList>
            <person name="Kumagai Y."/>
        </authorList>
    </citation>
    <scope>NUCLEOTIDE SEQUENCE [LARGE SCALE GENOMIC DNA]</scope>
    <source>
        <strain evidence="12 13">ATCC 700397</strain>
    </source>
</reference>
<keyword evidence="4" id="KW-0378">Hydrolase</keyword>
<dbReference type="Pfam" id="PF18998">
    <property type="entry name" value="Flg_new_2"/>
    <property type="match status" value="1"/>
</dbReference>
<dbReference type="EMBL" id="MQUA01000013">
    <property type="protein sequence ID" value="PQB07685.1"/>
    <property type="molecule type" value="Genomic_DNA"/>
</dbReference>
<dbReference type="InterPro" id="IPR026071">
    <property type="entry name" value="Glyco_Hydrolase_99"/>
</dbReference>
<dbReference type="CDD" id="cd11576">
    <property type="entry name" value="GH99_GH71_like_2"/>
    <property type="match status" value="1"/>
</dbReference>
<feature type="domain" description="Secretion system C-terminal sorting" evidence="10">
    <location>
        <begin position="925"/>
        <end position="1003"/>
    </location>
</feature>
<evidence type="ECO:0000313" key="12">
    <source>
        <dbReference type="EMBL" id="PQB07685.1"/>
    </source>
</evidence>
<evidence type="ECO:0000256" key="8">
    <source>
        <dbReference type="ARBA" id="ARBA00023136"/>
    </source>
</evidence>
<dbReference type="Pfam" id="PF18962">
    <property type="entry name" value="Por_Secre_tail"/>
    <property type="match status" value="1"/>
</dbReference>
<evidence type="ECO:0000256" key="2">
    <source>
        <dbReference type="ARBA" id="ARBA00022692"/>
    </source>
</evidence>